<feature type="non-terminal residue" evidence="1">
    <location>
        <position position="1"/>
    </location>
</feature>
<sequence length="105" mass="12120">PFLTKVFQFIKKVLKHIVPQEFRARLSYGFDNPANTGILCGFIALFSAYYSGYDICLDPIFDQEILEGELSLKGRLLCFVITYYVLQLVLSKTFRKTIKEAKKIN</sequence>
<name>X1DM33_9ZZZZ</name>
<protein>
    <submittedName>
        <fullName evidence="1">Uncharacterized protein</fullName>
    </submittedName>
</protein>
<accession>X1DM33</accession>
<dbReference type="InterPro" id="IPR021338">
    <property type="entry name" value="DUF2953"/>
</dbReference>
<reference evidence="1" key="1">
    <citation type="journal article" date="2014" name="Front. Microbiol.">
        <title>High frequency of phylogenetically diverse reductive dehalogenase-homologous genes in deep subseafloor sedimentary metagenomes.</title>
        <authorList>
            <person name="Kawai M."/>
            <person name="Futagami T."/>
            <person name="Toyoda A."/>
            <person name="Takaki Y."/>
            <person name="Nishi S."/>
            <person name="Hori S."/>
            <person name="Arai W."/>
            <person name="Tsubouchi T."/>
            <person name="Morono Y."/>
            <person name="Uchiyama I."/>
            <person name="Ito T."/>
            <person name="Fujiyama A."/>
            <person name="Inagaki F."/>
            <person name="Takami H."/>
        </authorList>
    </citation>
    <scope>NUCLEOTIDE SEQUENCE</scope>
    <source>
        <strain evidence="1">Expedition CK06-06</strain>
    </source>
</reference>
<gene>
    <name evidence="1" type="ORF">S03H2_07038</name>
</gene>
<proteinExistence type="predicted"/>
<evidence type="ECO:0000313" key="1">
    <source>
        <dbReference type="EMBL" id="GAH21267.1"/>
    </source>
</evidence>
<dbReference type="Pfam" id="PF11167">
    <property type="entry name" value="DUF2953"/>
    <property type="match status" value="1"/>
</dbReference>
<dbReference type="AlphaFoldDB" id="X1DM33"/>
<organism evidence="1">
    <name type="scientific">marine sediment metagenome</name>
    <dbReference type="NCBI Taxonomy" id="412755"/>
    <lineage>
        <taxon>unclassified sequences</taxon>
        <taxon>metagenomes</taxon>
        <taxon>ecological metagenomes</taxon>
    </lineage>
</organism>
<dbReference type="EMBL" id="BARU01003184">
    <property type="protein sequence ID" value="GAH21267.1"/>
    <property type="molecule type" value="Genomic_DNA"/>
</dbReference>
<comment type="caution">
    <text evidence="1">The sequence shown here is derived from an EMBL/GenBank/DDBJ whole genome shotgun (WGS) entry which is preliminary data.</text>
</comment>